<feature type="transmembrane region" description="Helical" evidence="1">
    <location>
        <begin position="141"/>
        <end position="160"/>
    </location>
</feature>
<feature type="transmembrane region" description="Helical" evidence="1">
    <location>
        <begin position="390"/>
        <end position="406"/>
    </location>
</feature>
<dbReference type="EMBL" id="JASCRZ010000005">
    <property type="protein sequence ID" value="MDI5895619.1"/>
    <property type="molecule type" value="Genomic_DNA"/>
</dbReference>
<name>A0ABT6VBK8_9FLAO</name>
<dbReference type="Proteomes" id="UP001243403">
    <property type="component" value="Unassembled WGS sequence"/>
</dbReference>
<reference evidence="2 3" key="1">
    <citation type="submission" date="2023-04" db="EMBL/GenBank/DDBJ databases">
        <title>Two novel species of Flavobacterium.</title>
        <authorList>
            <person name="Liu Q."/>
            <person name="Xin Y.-H."/>
        </authorList>
    </citation>
    <scope>NUCLEOTIDE SEQUENCE [LARGE SCALE GENOMIC DNA]</scope>
    <source>
        <strain evidence="2 3">LB1P51</strain>
    </source>
</reference>
<feature type="transmembrane region" description="Helical" evidence="1">
    <location>
        <begin position="357"/>
        <end position="378"/>
    </location>
</feature>
<evidence type="ECO:0008006" key="4">
    <source>
        <dbReference type="Google" id="ProtNLM"/>
    </source>
</evidence>
<protein>
    <recommendedName>
        <fullName evidence="4">Glycosyltransferase RgtA/B/C/D-like domain-containing protein</fullName>
    </recommendedName>
</protein>
<gene>
    <name evidence="2" type="ORF">QLS65_12020</name>
</gene>
<keyword evidence="1" id="KW-0812">Transmembrane</keyword>
<evidence type="ECO:0000256" key="1">
    <source>
        <dbReference type="SAM" id="Phobius"/>
    </source>
</evidence>
<proteinExistence type="predicted"/>
<accession>A0ABT6VBK8</accession>
<dbReference type="RefSeq" id="WP_282711697.1">
    <property type="nucleotide sequence ID" value="NZ_JASCRZ010000005.1"/>
</dbReference>
<keyword evidence="1" id="KW-0472">Membrane</keyword>
<feature type="transmembrane region" description="Helical" evidence="1">
    <location>
        <begin position="12"/>
        <end position="30"/>
    </location>
</feature>
<keyword evidence="1" id="KW-1133">Transmembrane helix</keyword>
<feature type="transmembrane region" description="Helical" evidence="1">
    <location>
        <begin position="440"/>
        <end position="460"/>
    </location>
</feature>
<sequence>MPYIYTLNNYLIIWRNFIVSYLAIILFFGLFTDLNSSPMWSYFTLGIASLLGLKIFCHLFLKKIGFNAFAVVGGAFVFKMLFSTWHFLTFVQPEYFNGNTNYEFFYDFYWMHESIQYLSDEAHSVGFLNSMTKDFFLENKGALIFYTYSPIYYFGGNLVLNLSHINAVFTLFTAVLVTFIAKNFFDLSQKQLFATLILCSFFPFGMITSMTMRDFAGQFLIALGIISLQFSFKNPKLFFLLFVSGILFYLQRKNYIIVPFATYLIFLFFYTKQSGLVKYGKKFNLRVVLLLTTIIVGFKYYQLATQSELIDVDSQLSSDYTSDLTQVQFYLLLPVYIFKGFLGPFPWSQFFKFTQETIYQISDYFTSTFIFTIIVVLWRKRKKLNGFKGEINVVTIASLIVSFAGIASGFMHLSYISISVIFLIPFVMKHMDLKYFLRNYMAVFILFVGLSILWVGFGLYGEGNWSKFRS</sequence>
<feature type="transmembrane region" description="Helical" evidence="1">
    <location>
        <begin position="42"/>
        <end position="61"/>
    </location>
</feature>
<evidence type="ECO:0000313" key="3">
    <source>
        <dbReference type="Proteomes" id="UP001243403"/>
    </source>
</evidence>
<comment type="caution">
    <text evidence="2">The sequence shown here is derived from an EMBL/GenBank/DDBJ whole genome shotgun (WGS) entry which is preliminary data.</text>
</comment>
<evidence type="ECO:0000313" key="2">
    <source>
        <dbReference type="EMBL" id="MDI5895619.1"/>
    </source>
</evidence>
<feature type="transmembrane region" description="Helical" evidence="1">
    <location>
        <begin position="215"/>
        <end position="232"/>
    </location>
</feature>
<feature type="transmembrane region" description="Helical" evidence="1">
    <location>
        <begin position="191"/>
        <end position="208"/>
    </location>
</feature>
<feature type="transmembrane region" description="Helical" evidence="1">
    <location>
        <begin position="167"/>
        <end position="185"/>
    </location>
</feature>
<feature type="transmembrane region" description="Helical" evidence="1">
    <location>
        <begin position="252"/>
        <end position="271"/>
    </location>
</feature>
<feature type="transmembrane region" description="Helical" evidence="1">
    <location>
        <begin position="68"/>
        <end position="88"/>
    </location>
</feature>
<organism evidence="2 3">
    <name type="scientific">Flavobacterium algoritolerans</name>
    <dbReference type="NCBI Taxonomy" id="3041254"/>
    <lineage>
        <taxon>Bacteria</taxon>
        <taxon>Pseudomonadati</taxon>
        <taxon>Bacteroidota</taxon>
        <taxon>Flavobacteriia</taxon>
        <taxon>Flavobacteriales</taxon>
        <taxon>Flavobacteriaceae</taxon>
        <taxon>Flavobacterium</taxon>
    </lineage>
</organism>
<keyword evidence="3" id="KW-1185">Reference proteome</keyword>